<dbReference type="SUPFAM" id="SSF48452">
    <property type="entry name" value="TPR-like"/>
    <property type="match status" value="1"/>
</dbReference>
<evidence type="ECO:0000313" key="4">
    <source>
        <dbReference type="Proteomes" id="UP000728185"/>
    </source>
</evidence>
<organism evidence="3 4">
    <name type="scientific">Fasciolopsis buskii</name>
    <dbReference type="NCBI Taxonomy" id="27845"/>
    <lineage>
        <taxon>Eukaryota</taxon>
        <taxon>Metazoa</taxon>
        <taxon>Spiralia</taxon>
        <taxon>Lophotrochozoa</taxon>
        <taxon>Platyhelminthes</taxon>
        <taxon>Trematoda</taxon>
        <taxon>Digenea</taxon>
        <taxon>Plagiorchiida</taxon>
        <taxon>Echinostomata</taxon>
        <taxon>Echinostomatoidea</taxon>
        <taxon>Fasciolidae</taxon>
        <taxon>Fasciolopsis</taxon>
    </lineage>
</organism>
<dbReference type="Proteomes" id="UP000728185">
    <property type="component" value="Unassembled WGS sequence"/>
</dbReference>
<name>A0A8E0VFW4_9TREM</name>
<dbReference type="SMART" id="SM00028">
    <property type="entry name" value="TPR"/>
    <property type="match status" value="3"/>
</dbReference>
<dbReference type="InterPro" id="IPR052769">
    <property type="entry name" value="TPR_domain_protein"/>
</dbReference>
<proteinExistence type="predicted"/>
<comment type="caution">
    <text evidence="3">The sequence shown here is derived from an EMBL/GenBank/DDBJ whole genome shotgun (WGS) entry which is preliminary data.</text>
</comment>
<accession>A0A8E0VFW4</accession>
<dbReference type="Gene3D" id="1.25.40.10">
    <property type="entry name" value="Tetratricopeptide repeat domain"/>
    <property type="match status" value="1"/>
</dbReference>
<dbReference type="OrthoDB" id="1872379at2759"/>
<dbReference type="InterPro" id="IPR019734">
    <property type="entry name" value="TPR_rpt"/>
</dbReference>
<feature type="repeat" description="TPR" evidence="1">
    <location>
        <begin position="92"/>
        <end position="125"/>
    </location>
</feature>
<dbReference type="AlphaFoldDB" id="A0A8E0VFW4"/>
<dbReference type="InterPro" id="IPR011990">
    <property type="entry name" value="TPR-like_helical_dom_sf"/>
</dbReference>
<evidence type="ECO:0000256" key="1">
    <source>
        <dbReference type="PROSITE-ProRule" id="PRU00339"/>
    </source>
</evidence>
<dbReference type="EMBL" id="LUCM01011628">
    <property type="protein sequence ID" value="KAA0183678.1"/>
    <property type="molecule type" value="Genomic_DNA"/>
</dbReference>
<reference evidence="3" key="1">
    <citation type="submission" date="2019-05" db="EMBL/GenBank/DDBJ databases">
        <title>Annotation for the trematode Fasciolopsis buski.</title>
        <authorList>
            <person name="Choi Y.-J."/>
        </authorList>
    </citation>
    <scope>NUCLEOTIDE SEQUENCE</scope>
    <source>
        <strain evidence="3">HT</strain>
        <tissue evidence="3">Whole worm</tissue>
    </source>
</reference>
<dbReference type="PANTHER" id="PTHR46014">
    <property type="entry name" value="TETRATRICOPEPTIDE REPEAT PROTEIN 1"/>
    <property type="match status" value="1"/>
</dbReference>
<dbReference type="PROSITE" id="PS50005">
    <property type="entry name" value="TPR"/>
    <property type="match status" value="1"/>
</dbReference>
<keyword evidence="4" id="KW-1185">Reference proteome</keyword>
<feature type="compositionally biased region" description="Acidic residues" evidence="2">
    <location>
        <begin position="1"/>
        <end position="16"/>
    </location>
</feature>
<feature type="region of interest" description="Disordered" evidence="2">
    <location>
        <begin position="1"/>
        <end position="61"/>
    </location>
</feature>
<dbReference type="PANTHER" id="PTHR46014:SF1">
    <property type="entry name" value="TETRATRICOPEPTIDE REPEAT PROTEIN 1"/>
    <property type="match status" value="1"/>
</dbReference>
<sequence>MDSDSDTFCDAQEDLFDVPPSSSNITRRAFDSSRGQIPDCAGDTNVEKNQSPVSDDSDSESAVCANVDPEASRKEAEALLDCDELEKRRISAQEIKEKGNELFKGADYSEALQRYTEALDLCPLKFATDRSVMFSNRAACHIKLDAPESALSDCDAALALQPDYLKCLMRRAALREEKDRLSDAFEDYQNILKLDPGNEKARWACATLPGRIKEQQEKLKEQMIGQLKQLGNMVLKPFGLSTENFKVQKNPNSEGYSINFVR</sequence>
<keyword evidence="1" id="KW-0802">TPR repeat</keyword>
<evidence type="ECO:0000313" key="3">
    <source>
        <dbReference type="EMBL" id="KAA0183678.1"/>
    </source>
</evidence>
<evidence type="ECO:0000256" key="2">
    <source>
        <dbReference type="SAM" id="MobiDB-lite"/>
    </source>
</evidence>
<gene>
    <name evidence="3" type="ORF">FBUS_09410</name>
</gene>
<protein>
    <submittedName>
        <fullName evidence="3">Tetratricopeptide repeat protein 1</fullName>
    </submittedName>
</protein>